<comment type="caution">
    <text evidence="1">The sequence shown here is derived from an EMBL/GenBank/DDBJ whole genome shotgun (WGS) entry which is preliminary data.</text>
</comment>
<proteinExistence type="predicted"/>
<organism evidence="1 2">
    <name type="scientific">Adineta steineri</name>
    <dbReference type="NCBI Taxonomy" id="433720"/>
    <lineage>
        <taxon>Eukaryota</taxon>
        <taxon>Metazoa</taxon>
        <taxon>Spiralia</taxon>
        <taxon>Gnathifera</taxon>
        <taxon>Rotifera</taxon>
        <taxon>Eurotatoria</taxon>
        <taxon>Bdelloidea</taxon>
        <taxon>Adinetida</taxon>
        <taxon>Adinetidae</taxon>
        <taxon>Adineta</taxon>
    </lineage>
</organism>
<dbReference type="AlphaFoldDB" id="A0A815VGH8"/>
<reference evidence="1" key="1">
    <citation type="submission" date="2021-02" db="EMBL/GenBank/DDBJ databases">
        <authorList>
            <person name="Nowell W R."/>
        </authorList>
    </citation>
    <scope>NUCLEOTIDE SEQUENCE</scope>
</reference>
<evidence type="ECO:0000313" key="2">
    <source>
        <dbReference type="Proteomes" id="UP000663891"/>
    </source>
</evidence>
<gene>
    <name evidence="1" type="ORF">VCS650_LOCUS43835</name>
</gene>
<name>A0A815VGH8_9BILA</name>
<protein>
    <submittedName>
        <fullName evidence="1">Uncharacterized protein</fullName>
    </submittedName>
</protein>
<evidence type="ECO:0000313" key="1">
    <source>
        <dbReference type="EMBL" id="CAF1534799.1"/>
    </source>
</evidence>
<sequence>PNGQYVNGTKSGAAGGYGFVRVQFLAATKSDGPAAPQHCKLN</sequence>
<dbReference type="EMBL" id="CAJNON010005216">
    <property type="protein sequence ID" value="CAF1534799.1"/>
    <property type="molecule type" value="Genomic_DNA"/>
</dbReference>
<accession>A0A815VGH8</accession>
<dbReference type="Proteomes" id="UP000663891">
    <property type="component" value="Unassembled WGS sequence"/>
</dbReference>
<feature type="non-terminal residue" evidence="1">
    <location>
        <position position="1"/>
    </location>
</feature>